<comment type="caution">
    <text evidence="10">The sequence shown here is derived from an EMBL/GenBank/DDBJ whole genome shotgun (WGS) entry which is preliminary data.</text>
</comment>
<reference evidence="10" key="2">
    <citation type="submission" date="2023-05" db="EMBL/GenBank/DDBJ databases">
        <authorList>
            <person name="Fouks B."/>
        </authorList>
    </citation>
    <scope>NUCLEOTIDE SEQUENCE</scope>
    <source>
        <strain evidence="10">Stay&amp;Tobe</strain>
        <tissue evidence="10">Testes</tissue>
    </source>
</reference>
<reference evidence="10" key="1">
    <citation type="journal article" date="2023" name="IScience">
        <title>Live-bearing cockroach genome reveals convergent evolutionary mechanisms linked to viviparity in insects and beyond.</title>
        <authorList>
            <person name="Fouks B."/>
            <person name="Harrison M.C."/>
            <person name="Mikhailova A.A."/>
            <person name="Marchal E."/>
            <person name="English S."/>
            <person name="Carruthers M."/>
            <person name="Jennings E.C."/>
            <person name="Chiamaka E.L."/>
            <person name="Frigard R.A."/>
            <person name="Pippel M."/>
            <person name="Attardo G.M."/>
            <person name="Benoit J.B."/>
            <person name="Bornberg-Bauer E."/>
            <person name="Tobe S.S."/>
        </authorList>
    </citation>
    <scope>NUCLEOTIDE SEQUENCE</scope>
    <source>
        <strain evidence="10">Stay&amp;Tobe</strain>
    </source>
</reference>
<keyword evidence="8 9" id="KW-0472">Membrane</keyword>
<dbReference type="PIRSF" id="PIRSF001293">
    <property type="entry name" value="ATP6V0A1"/>
    <property type="match status" value="1"/>
</dbReference>
<evidence type="ECO:0000256" key="3">
    <source>
        <dbReference type="ARBA" id="ARBA00022448"/>
    </source>
</evidence>
<dbReference type="Proteomes" id="UP001233999">
    <property type="component" value="Unassembled WGS sequence"/>
</dbReference>
<evidence type="ECO:0000256" key="9">
    <source>
        <dbReference type="RuleBase" id="RU361189"/>
    </source>
</evidence>
<dbReference type="InterPro" id="IPR002490">
    <property type="entry name" value="V-ATPase_116kDa_su"/>
</dbReference>
<dbReference type="PANTHER" id="PTHR11629">
    <property type="entry name" value="VACUOLAR PROTON ATPASES"/>
    <property type="match status" value="1"/>
</dbReference>
<organism evidence="10 11">
    <name type="scientific">Diploptera punctata</name>
    <name type="common">Pacific beetle cockroach</name>
    <dbReference type="NCBI Taxonomy" id="6984"/>
    <lineage>
        <taxon>Eukaryota</taxon>
        <taxon>Metazoa</taxon>
        <taxon>Ecdysozoa</taxon>
        <taxon>Arthropoda</taxon>
        <taxon>Hexapoda</taxon>
        <taxon>Insecta</taxon>
        <taxon>Pterygota</taxon>
        <taxon>Neoptera</taxon>
        <taxon>Polyneoptera</taxon>
        <taxon>Dictyoptera</taxon>
        <taxon>Blattodea</taxon>
        <taxon>Blaberoidea</taxon>
        <taxon>Blaberidae</taxon>
        <taxon>Diplopterinae</taxon>
        <taxon>Diploptera</taxon>
    </lineage>
</organism>
<keyword evidence="4 9" id="KW-0812">Transmembrane</keyword>
<keyword evidence="11" id="KW-1185">Reference proteome</keyword>
<keyword evidence="6 9" id="KW-1133">Transmembrane helix</keyword>
<dbReference type="InterPro" id="IPR026028">
    <property type="entry name" value="V-type_ATPase_116kDa_su_euka"/>
</dbReference>
<dbReference type="GO" id="GO:0051117">
    <property type="term" value="F:ATPase binding"/>
    <property type="evidence" value="ECO:0007669"/>
    <property type="project" value="TreeGrafter"/>
</dbReference>
<dbReference type="PANTHER" id="PTHR11629:SF61">
    <property type="entry name" value="V-TYPE PROTON ATPASE SUBUNIT A"/>
    <property type="match status" value="1"/>
</dbReference>
<feature type="transmembrane region" description="Helical" evidence="9">
    <location>
        <begin position="426"/>
        <end position="443"/>
    </location>
</feature>
<keyword evidence="7 9" id="KW-0406">Ion transport</keyword>
<dbReference type="GO" id="GO:0005886">
    <property type="term" value="C:plasma membrane"/>
    <property type="evidence" value="ECO:0007669"/>
    <property type="project" value="TreeGrafter"/>
</dbReference>
<evidence type="ECO:0000256" key="8">
    <source>
        <dbReference type="ARBA" id="ARBA00023136"/>
    </source>
</evidence>
<accession>A0AAD7ZYT3</accession>
<evidence type="ECO:0000256" key="6">
    <source>
        <dbReference type="ARBA" id="ARBA00022989"/>
    </source>
</evidence>
<dbReference type="AlphaFoldDB" id="A0AAD7ZYT3"/>
<comment type="function">
    <text evidence="9">Essential component of the vacuolar proton pump (V-ATPase), a multimeric enzyme that catalyzes the translocation of protons across the membranes. Required for assembly and activity of the V-ATPase.</text>
</comment>
<protein>
    <recommendedName>
        <fullName evidence="9">V-type proton ATPase subunit a</fullName>
    </recommendedName>
</protein>
<evidence type="ECO:0000256" key="5">
    <source>
        <dbReference type="ARBA" id="ARBA00022781"/>
    </source>
</evidence>
<evidence type="ECO:0000256" key="2">
    <source>
        <dbReference type="ARBA" id="ARBA00009904"/>
    </source>
</evidence>
<evidence type="ECO:0000313" key="10">
    <source>
        <dbReference type="EMBL" id="KAJ9589248.1"/>
    </source>
</evidence>
<dbReference type="GO" id="GO:0007035">
    <property type="term" value="P:vacuolar acidification"/>
    <property type="evidence" value="ECO:0007669"/>
    <property type="project" value="TreeGrafter"/>
</dbReference>
<evidence type="ECO:0000256" key="1">
    <source>
        <dbReference type="ARBA" id="ARBA00004141"/>
    </source>
</evidence>
<feature type="transmembrane region" description="Helical" evidence="9">
    <location>
        <begin position="715"/>
        <end position="740"/>
    </location>
</feature>
<evidence type="ECO:0000313" key="11">
    <source>
        <dbReference type="Proteomes" id="UP001233999"/>
    </source>
</evidence>
<keyword evidence="3 9" id="KW-0813">Transport</keyword>
<comment type="similarity">
    <text evidence="2 9">Belongs to the V-ATPase 116 kDa subunit family.</text>
</comment>
<evidence type="ECO:0000256" key="7">
    <source>
        <dbReference type="ARBA" id="ARBA00023065"/>
    </source>
</evidence>
<dbReference type="GO" id="GO:0000220">
    <property type="term" value="C:vacuolar proton-transporting V-type ATPase, V0 domain"/>
    <property type="evidence" value="ECO:0007669"/>
    <property type="project" value="InterPro"/>
</dbReference>
<feature type="non-terminal residue" evidence="10">
    <location>
        <position position="1"/>
    </location>
</feature>
<keyword evidence="5 9" id="KW-0375">Hydrogen ion transport</keyword>
<dbReference type="Pfam" id="PF01496">
    <property type="entry name" value="V_ATPase_I"/>
    <property type="match status" value="2"/>
</dbReference>
<sequence length="780" mass="90742">VKISEPKYHYQLANKIRICTEMERRLRYFEMEIMKEDDIEIYEPEENYEALKPQNMSDLASVLSDMENELLYLSDKYKALLGTNLDLLQMEEIIYKTDDSFDNNKADINTRASIMRSSGTLEKSASREEFIRKFREETGMKLGNSHYEFVAGVIPQKNVYNFEVMLYRVGRGNLFYKMKPIETPFDDPKSPVPVFKTVFLIYFHGDELKNRVNKICNGFNVTLYNCPETLEERLLLKNNISNRKKEVRIGLDETSALRRRLLVACAMKLRMWQMMVIKMKCVYYVLNGLDMDTSSTYVVAECWIPLSHLDLVCRTLEKTNEHARGSTYPTVTKIHTTDEPPTYNRTNKYTRVIQQLVDSYGYAKYGEVNPAPFTMITFPFLFAVMFGDVGHGMIMFFAGTMFIFYEKRIRWHKMGEIMNIFFEGRYLIMLMGLFSMYAGLMYNECFSLSISLFTSGWKINMSQQIIMQIEHIDLNPQHDFKSPYPFGMDPVWRLSENLLTVSNSLKMKLSIVFGVIHMLFGIFLGLWNFLYFRQMDSIIGEFLPHVLFLCSIFLYMVFLIFFKWTMYGPHAAASRKMECAPSILSTMILMAMLQKPKANQPHLCKILVYLQKRRRMLSKRSSVISRSTTVSQVSVEDFSGSIKFTEDEREIQRLEVEDSLGELFIHQGIHTIEFVLGCVSHTASYLRLWALSLAHAELSDVLWKMVMRAGLTVRWPLGCLGAFTAFGIWAFLTFAVMVVMEGLSAFLHTLRLHWVEFQSKFYSGLGHGFVPFSFKTILKK</sequence>
<name>A0AAD7ZYT3_DIPPU</name>
<feature type="transmembrane region" description="Helical" evidence="9">
    <location>
        <begin position="509"/>
        <end position="530"/>
    </location>
</feature>
<gene>
    <name evidence="10" type="ORF">L9F63_017547</name>
</gene>
<feature type="transmembrane region" description="Helical" evidence="9">
    <location>
        <begin position="380"/>
        <end position="405"/>
    </location>
</feature>
<proteinExistence type="inferred from homology"/>
<dbReference type="GO" id="GO:0046961">
    <property type="term" value="F:proton-transporting ATPase activity, rotational mechanism"/>
    <property type="evidence" value="ECO:0007669"/>
    <property type="project" value="InterPro"/>
</dbReference>
<feature type="transmembrane region" description="Helical" evidence="9">
    <location>
        <begin position="542"/>
        <end position="562"/>
    </location>
</feature>
<evidence type="ECO:0000256" key="4">
    <source>
        <dbReference type="ARBA" id="ARBA00022692"/>
    </source>
</evidence>
<comment type="subcellular location">
    <subcellularLocation>
        <location evidence="1">Membrane</location>
        <topology evidence="1">Multi-pass membrane protein</topology>
    </subcellularLocation>
</comment>
<dbReference type="EMBL" id="JASPKZ010004959">
    <property type="protein sequence ID" value="KAJ9589248.1"/>
    <property type="molecule type" value="Genomic_DNA"/>
</dbReference>